<reference evidence="2 3" key="1">
    <citation type="submission" date="2018-08" db="EMBL/GenBank/DDBJ databases">
        <title>A genome reference for cultivated species of the human gut microbiota.</title>
        <authorList>
            <person name="Zou Y."/>
            <person name="Xue W."/>
            <person name="Luo G."/>
        </authorList>
    </citation>
    <scope>NUCLEOTIDE SEQUENCE [LARGE SCALE GENOMIC DNA]</scope>
    <source>
        <strain evidence="2 3">AF45-17</strain>
    </source>
</reference>
<dbReference type="RefSeq" id="WP_015513890.1">
    <property type="nucleotide sequence ID" value="NZ_JAQDKA010000016.1"/>
</dbReference>
<dbReference type="Gene3D" id="3.40.50.620">
    <property type="entry name" value="HUPs"/>
    <property type="match status" value="1"/>
</dbReference>
<evidence type="ECO:0000259" key="1">
    <source>
        <dbReference type="Pfam" id="PF02698"/>
    </source>
</evidence>
<dbReference type="InterPro" id="IPR014729">
    <property type="entry name" value="Rossmann-like_a/b/a_fold"/>
</dbReference>
<evidence type="ECO:0000313" key="2">
    <source>
        <dbReference type="EMBL" id="RGB79807.1"/>
    </source>
</evidence>
<dbReference type="InterPro" id="IPR051599">
    <property type="entry name" value="Cell_Envelope_Assoc"/>
</dbReference>
<organism evidence="2 3">
    <name type="scientific">Coprococcus catus</name>
    <dbReference type="NCBI Taxonomy" id="116085"/>
    <lineage>
        <taxon>Bacteria</taxon>
        <taxon>Bacillati</taxon>
        <taxon>Bacillota</taxon>
        <taxon>Clostridia</taxon>
        <taxon>Lachnospirales</taxon>
        <taxon>Lachnospiraceae</taxon>
        <taxon>Coprococcus</taxon>
    </lineage>
</organism>
<name>A0A3E2TNA4_9FIRM</name>
<dbReference type="PANTHER" id="PTHR30336">
    <property type="entry name" value="INNER MEMBRANE PROTEIN, PROBABLE PERMEASE"/>
    <property type="match status" value="1"/>
</dbReference>
<dbReference type="CDD" id="cd06259">
    <property type="entry name" value="YdcF-like"/>
    <property type="match status" value="1"/>
</dbReference>
<sequence length="195" mass="22512">MKFLRDITEFIFLEDLPKKADIIIVPGNTWPQPARRAAALYQAGMAPYIVVSGRYSKGRSAFEGPSCDRECYKGPYAAEADFLTDVLMQAGVPGEAILQEREATFTLENAEYIRKMLEEKHLPIKRAIICCQAFHARRCRMYFEYVFQDREIEFLMCPAVTQSISRDNWMESKKGLETVLGELRRCGEQFSWMLQ</sequence>
<feature type="domain" description="DUF218" evidence="1">
    <location>
        <begin position="21"/>
        <end position="174"/>
    </location>
</feature>
<dbReference type="Proteomes" id="UP000260773">
    <property type="component" value="Unassembled WGS sequence"/>
</dbReference>
<dbReference type="GO" id="GO:0005886">
    <property type="term" value="C:plasma membrane"/>
    <property type="evidence" value="ECO:0007669"/>
    <property type="project" value="TreeGrafter"/>
</dbReference>
<dbReference type="EMBL" id="QVEP01000018">
    <property type="protein sequence ID" value="RGB79807.1"/>
    <property type="molecule type" value="Genomic_DNA"/>
</dbReference>
<dbReference type="PANTHER" id="PTHR30336:SF20">
    <property type="entry name" value="DUF218 DOMAIN-CONTAINING PROTEIN"/>
    <property type="match status" value="1"/>
</dbReference>
<dbReference type="Pfam" id="PF02698">
    <property type="entry name" value="DUF218"/>
    <property type="match status" value="1"/>
</dbReference>
<evidence type="ECO:0000313" key="3">
    <source>
        <dbReference type="Proteomes" id="UP000260773"/>
    </source>
</evidence>
<protein>
    <submittedName>
        <fullName evidence="2">YdcF family protein</fullName>
    </submittedName>
</protein>
<proteinExistence type="predicted"/>
<gene>
    <name evidence="2" type="ORF">DW070_08745</name>
</gene>
<accession>A0A3E2TNA4</accession>
<dbReference type="AlphaFoldDB" id="A0A3E2TNA4"/>
<dbReference type="InterPro" id="IPR003848">
    <property type="entry name" value="DUF218"/>
</dbReference>
<comment type="caution">
    <text evidence="2">The sequence shown here is derived from an EMBL/GenBank/DDBJ whole genome shotgun (WGS) entry which is preliminary data.</text>
</comment>